<evidence type="ECO:0000256" key="1">
    <source>
        <dbReference type="ARBA" id="ARBA00008949"/>
    </source>
</evidence>
<evidence type="ECO:0000313" key="6">
    <source>
        <dbReference type="Proteomes" id="UP001159405"/>
    </source>
</evidence>
<evidence type="ECO:0000256" key="3">
    <source>
        <dbReference type="ARBA" id="ARBA00023223"/>
    </source>
</evidence>
<dbReference type="InterPro" id="IPR011584">
    <property type="entry name" value="GFP-related"/>
</dbReference>
<dbReference type="SUPFAM" id="SSF54511">
    <property type="entry name" value="GFP-like"/>
    <property type="match status" value="1"/>
</dbReference>
<dbReference type="Gene3D" id="2.40.155.10">
    <property type="entry name" value="Green fluorescent protein"/>
    <property type="match status" value="1"/>
</dbReference>
<keyword evidence="3" id="KW-0455">Luminescence</keyword>
<dbReference type="Gene3D" id="3.30.1300.40">
    <property type="match status" value="1"/>
</dbReference>
<dbReference type="Pfam" id="PF01353">
    <property type="entry name" value="GFP"/>
    <property type="match status" value="1"/>
</dbReference>
<organism evidence="5 6">
    <name type="scientific">Porites lobata</name>
    <dbReference type="NCBI Taxonomy" id="104759"/>
    <lineage>
        <taxon>Eukaryota</taxon>
        <taxon>Metazoa</taxon>
        <taxon>Cnidaria</taxon>
        <taxon>Anthozoa</taxon>
        <taxon>Hexacorallia</taxon>
        <taxon>Scleractinia</taxon>
        <taxon>Fungiina</taxon>
        <taxon>Poritidae</taxon>
        <taxon>Porites</taxon>
    </lineage>
</organism>
<comment type="similarity">
    <text evidence="1">Belongs to the GFP family.</text>
</comment>
<gene>
    <name evidence="5" type="ORF">PLOB_00025817</name>
</gene>
<dbReference type="Proteomes" id="UP001159405">
    <property type="component" value="Unassembled WGS sequence"/>
</dbReference>
<evidence type="ECO:0000313" key="5">
    <source>
        <dbReference type="EMBL" id="CAH3181714.1"/>
    </source>
</evidence>
<feature type="non-terminal residue" evidence="5">
    <location>
        <position position="1"/>
    </location>
</feature>
<evidence type="ECO:0000256" key="4">
    <source>
        <dbReference type="ARBA" id="ARBA00023262"/>
    </source>
</evidence>
<dbReference type="InterPro" id="IPR009017">
    <property type="entry name" value="GFP"/>
</dbReference>
<proteinExistence type="inferred from homology"/>
<comment type="caution">
    <text evidence="5">The sequence shown here is derived from an EMBL/GenBank/DDBJ whole genome shotgun (WGS) entry which is preliminary data.</text>
</comment>
<keyword evidence="2" id="KW-0157">Chromophore</keyword>
<keyword evidence="4" id="KW-0599">Photoprotein</keyword>
<accession>A0ABN8RRV7</accession>
<dbReference type="EMBL" id="CALNXK010000304">
    <property type="protein sequence ID" value="CAH3181714.1"/>
    <property type="molecule type" value="Genomic_DNA"/>
</dbReference>
<sequence>LLVEPPRKTILDTASDDFVEETNDLMENVRRKTGIQTEMKTKFHMDGIVNGHSFEVEGNGSGQPYEGVQKMKLTVTKGAPLPFSIDILLPQEMYGSKPFIKYPDNIPDYIKLSFPEGITWERTMTFEDGAVCTASNDSRLVGNCFIYEVKFQDVNFPRDGPVMQKKTKGWEPSTERLYEWEGCQRGDVDMALKLEDGGHYTVNFKTTYKSKKKDLKVPPYHFVDHKLELLSHNIVGTKEDFEQKETAHAHLSSLNSLNQ</sequence>
<protein>
    <recommendedName>
        <fullName evidence="7">Fluorescent protein</fullName>
    </recommendedName>
</protein>
<keyword evidence="6" id="KW-1185">Reference proteome</keyword>
<evidence type="ECO:0008006" key="7">
    <source>
        <dbReference type="Google" id="ProtNLM"/>
    </source>
</evidence>
<reference evidence="5 6" key="1">
    <citation type="submission" date="2022-05" db="EMBL/GenBank/DDBJ databases">
        <authorList>
            <consortium name="Genoscope - CEA"/>
            <person name="William W."/>
        </authorList>
    </citation>
    <scope>NUCLEOTIDE SEQUENCE [LARGE SCALE GENOMIC DNA]</scope>
</reference>
<name>A0ABN8RRV7_9CNID</name>
<evidence type="ECO:0000256" key="2">
    <source>
        <dbReference type="ARBA" id="ARBA00022991"/>
    </source>
</evidence>